<dbReference type="EC" id="3.1.1.29" evidence="1"/>
<proteinExistence type="inferred from homology"/>
<evidence type="ECO:0000313" key="7">
    <source>
        <dbReference type="Proteomes" id="UP000233524"/>
    </source>
</evidence>
<dbReference type="GO" id="GO:0000049">
    <property type="term" value="F:tRNA binding"/>
    <property type="evidence" value="ECO:0007669"/>
    <property type="project" value="UniProtKB-KW"/>
</dbReference>
<evidence type="ECO:0000256" key="4">
    <source>
        <dbReference type="ARBA" id="ARBA00022884"/>
    </source>
</evidence>
<dbReference type="InterPro" id="IPR018171">
    <property type="entry name" value="Pept_tRNA_hydro_CS"/>
</dbReference>
<keyword evidence="7" id="KW-1185">Reference proteome</keyword>
<dbReference type="InterPro" id="IPR036416">
    <property type="entry name" value="Pept_tRNA_hydro_sf"/>
</dbReference>
<dbReference type="OrthoDB" id="1711136at2759"/>
<evidence type="ECO:0000313" key="6">
    <source>
        <dbReference type="EMBL" id="PKS11088.1"/>
    </source>
</evidence>
<dbReference type="VEuPathDB" id="FungiDB:jhhlp_002849"/>
<dbReference type="InParanoid" id="A0A2N3NF84"/>
<dbReference type="AlphaFoldDB" id="A0A2N3NF84"/>
<dbReference type="InterPro" id="IPR001328">
    <property type="entry name" value="Pept_tRNA_hydro"/>
</dbReference>
<dbReference type="STRING" id="41688.A0A2N3NF84"/>
<dbReference type="PANTHER" id="PTHR17224:SF1">
    <property type="entry name" value="PEPTIDYL-TRNA HYDROLASE"/>
    <property type="match status" value="1"/>
</dbReference>
<keyword evidence="4" id="KW-0694">RNA-binding</keyword>
<keyword evidence="2" id="KW-0820">tRNA-binding</keyword>
<evidence type="ECO:0000256" key="2">
    <source>
        <dbReference type="ARBA" id="ARBA00022555"/>
    </source>
</evidence>
<dbReference type="Gene3D" id="3.40.50.1470">
    <property type="entry name" value="Peptidyl-tRNA hydrolase"/>
    <property type="match status" value="1"/>
</dbReference>
<dbReference type="PANTHER" id="PTHR17224">
    <property type="entry name" value="PEPTIDYL-TRNA HYDROLASE"/>
    <property type="match status" value="1"/>
</dbReference>
<dbReference type="Pfam" id="PF01195">
    <property type="entry name" value="Pept_tRNA_hydro"/>
    <property type="match status" value="1"/>
</dbReference>
<evidence type="ECO:0000256" key="5">
    <source>
        <dbReference type="ARBA" id="ARBA00038063"/>
    </source>
</evidence>
<dbReference type="SUPFAM" id="SSF53178">
    <property type="entry name" value="Peptidyl-tRNA hydrolase-like"/>
    <property type="match status" value="1"/>
</dbReference>
<organism evidence="6 7">
    <name type="scientific">Lomentospora prolificans</name>
    <dbReference type="NCBI Taxonomy" id="41688"/>
    <lineage>
        <taxon>Eukaryota</taxon>
        <taxon>Fungi</taxon>
        <taxon>Dikarya</taxon>
        <taxon>Ascomycota</taxon>
        <taxon>Pezizomycotina</taxon>
        <taxon>Sordariomycetes</taxon>
        <taxon>Hypocreomycetidae</taxon>
        <taxon>Microascales</taxon>
        <taxon>Microascaceae</taxon>
        <taxon>Lomentospora</taxon>
    </lineage>
</organism>
<comment type="caution">
    <text evidence="6">The sequence shown here is derived from an EMBL/GenBank/DDBJ whole genome shotgun (WGS) entry which is preliminary data.</text>
</comment>
<accession>A0A2N3NF84</accession>
<gene>
    <name evidence="6" type="ORF">jhhlp_002849</name>
</gene>
<sequence length="202" mass="22262">MSGLKFFLVSLGNQAPYYDTFHSAGHHALHALQKILGPTQPSFTSARIGKKASLASLGTKYMMVQSPTFMNTSGPWVSAAWKQALEDHDPQSLALVLVHDELEESLGVVKIRQWKKSHRGHNGIKSVNASLKPADYPDSLWSRIGIGIGRPEGRDSGSVSDYVLRPMSRYQKSIIEAKGAEGVMRCLEELERDWKAQKGGES</sequence>
<dbReference type="GO" id="GO:0004045">
    <property type="term" value="F:peptidyl-tRNA hydrolase activity"/>
    <property type="evidence" value="ECO:0007669"/>
    <property type="project" value="UniProtKB-EC"/>
</dbReference>
<evidence type="ECO:0000256" key="3">
    <source>
        <dbReference type="ARBA" id="ARBA00022801"/>
    </source>
</evidence>
<dbReference type="FunCoup" id="A0A2N3NF84">
    <property type="interactions" value="98"/>
</dbReference>
<protein>
    <recommendedName>
        <fullName evidence="1">peptidyl-tRNA hydrolase</fullName>
        <ecNumber evidence="1">3.1.1.29</ecNumber>
    </recommendedName>
</protein>
<comment type="similarity">
    <text evidence="5">Belongs to the PTH family.</text>
</comment>
<reference evidence="6 7" key="1">
    <citation type="journal article" date="2017" name="G3 (Bethesda)">
        <title>First Draft Genome Sequence of the Pathogenic Fungus Lomentospora prolificans (Formerly Scedosporium prolificans).</title>
        <authorList>
            <person name="Luo R."/>
            <person name="Zimin A."/>
            <person name="Workman R."/>
            <person name="Fan Y."/>
            <person name="Pertea G."/>
            <person name="Grossman N."/>
            <person name="Wear M.P."/>
            <person name="Jia B."/>
            <person name="Miller H."/>
            <person name="Casadevall A."/>
            <person name="Timp W."/>
            <person name="Zhang S.X."/>
            <person name="Salzberg S.L."/>
        </authorList>
    </citation>
    <scope>NUCLEOTIDE SEQUENCE [LARGE SCALE GENOMIC DNA]</scope>
    <source>
        <strain evidence="6 7">JHH-5317</strain>
    </source>
</reference>
<dbReference type="PROSITE" id="PS01196">
    <property type="entry name" value="PEPT_TRNA_HYDROL_2"/>
    <property type="match status" value="1"/>
</dbReference>
<keyword evidence="3" id="KW-0378">Hydrolase</keyword>
<dbReference type="Proteomes" id="UP000233524">
    <property type="component" value="Unassembled WGS sequence"/>
</dbReference>
<dbReference type="EMBL" id="NLAX01000008">
    <property type="protein sequence ID" value="PKS11088.1"/>
    <property type="molecule type" value="Genomic_DNA"/>
</dbReference>
<evidence type="ECO:0000256" key="1">
    <source>
        <dbReference type="ARBA" id="ARBA00013260"/>
    </source>
</evidence>
<name>A0A2N3NF84_9PEZI</name>